<reference evidence="3" key="1">
    <citation type="submission" date="2016-11" db="EMBL/GenBank/DDBJ databases">
        <authorList>
            <person name="Varghese N."/>
            <person name="Submissions S."/>
        </authorList>
    </citation>
    <scope>NUCLEOTIDE SEQUENCE [LARGE SCALE GENOMIC DNA]</scope>
    <source>
        <strain evidence="3">DSM 1811</strain>
    </source>
</reference>
<gene>
    <name evidence="2" type="ORF">SAMN05444366_1617</name>
</gene>
<name>A0A1M7DM61_9FLAO</name>
<proteinExistence type="predicted"/>
<protein>
    <submittedName>
        <fullName evidence="2">Uncharacterized protein</fullName>
    </submittedName>
</protein>
<evidence type="ECO:0000313" key="3">
    <source>
        <dbReference type="Proteomes" id="UP000184121"/>
    </source>
</evidence>
<feature type="compositionally biased region" description="Acidic residues" evidence="1">
    <location>
        <begin position="127"/>
        <end position="163"/>
    </location>
</feature>
<feature type="compositionally biased region" description="Polar residues" evidence="1">
    <location>
        <begin position="1"/>
        <end position="24"/>
    </location>
</feature>
<feature type="compositionally biased region" description="Acidic residues" evidence="1">
    <location>
        <begin position="97"/>
        <end position="116"/>
    </location>
</feature>
<evidence type="ECO:0000256" key="1">
    <source>
        <dbReference type="SAM" id="MobiDB-lite"/>
    </source>
</evidence>
<accession>A0A1M7DM61</accession>
<evidence type="ECO:0000313" key="2">
    <source>
        <dbReference type="EMBL" id="SHL80601.1"/>
    </source>
</evidence>
<keyword evidence="3" id="KW-1185">Reference proteome</keyword>
<sequence length="170" mass="19820">MNTTEQKNSTTSNRDPRNQNLNTADKNRLMNEELYDMDDMKETDDDNAAIAERGYTVRNGHNPDGVNPDEMVYDRKDIEELDDDFHSEKDLIHTSDDLYDDAVDEDLDPAVDELDNPSDVREREDGDFNEVDDLEDIDPDDEDEDDDFEEEEIEEEDSEEDYPANDPRKF</sequence>
<feature type="region of interest" description="Disordered" evidence="1">
    <location>
        <begin position="92"/>
        <end position="170"/>
    </location>
</feature>
<dbReference type="OrthoDB" id="1365533at2"/>
<dbReference type="RefSeq" id="WP_072971046.1">
    <property type="nucleotide sequence ID" value="NZ_FRBY01000002.1"/>
</dbReference>
<feature type="region of interest" description="Disordered" evidence="1">
    <location>
        <begin position="1"/>
        <end position="31"/>
    </location>
</feature>
<organism evidence="2 3">
    <name type="scientific">Flavobacterium saccharophilum</name>
    <dbReference type="NCBI Taxonomy" id="29534"/>
    <lineage>
        <taxon>Bacteria</taxon>
        <taxon>Pseudomonadati</taxon>
        <taxon>Bacteroidota</taxon>
        <taxon>Flavobacteriia</taxon>
        <taxon>Flavobacteriales</taxon>
        <taxon>Flavobacteriaceae</taxon>
        <taxon>Flavobacterium</taxon>
    </lineage>
</organism>
<dbReference type="Proteomes" id="UP000184121">
    <property type="component" value="Unassembled WGS sequence"/>
</dbReference>
<dbReference type="EMBL" id="FRBY01000002">
    <property type="protein sequence ID" value="SHL80601.1"/>
    <property type="molecule type" value="Genomic_DNA"/>
</dbReference>
<dbReference type="AlphaFoldDB" id="A0A1M7DM61"/>